<proteinExistence type="predicted"/>
<reference evidence="2 3" key="1">
    <citation type="submission" date="2019-07" db="EMBL/GenBank/DDBJ databases">
        <title>Whole genome shotgun sequence of Cellulomonas terrae NBRC 100819.</title>
        <authorList>
            <person name="Hosoyama A."/>
            <person name="Uohara A."/>
            <person name="Ohji S."/>
            <person name="Ichikawa N."/>
        </authorList>
    </citation>
    <scope>NUCLEOTIDE SEQUENCE [LARGE SCALE GENOMIC DNA]</scope>
    <source>
        <strain evidence="2 3">NBRC 100819</strain>
    </source>
</reference>
<dbReference type="Proteomes" id="UP000321049">
    <property type="component" value="Unassembled WGS sequence"/>
</dbReference>
<dbReference type="EMBL" id="BJWH01000013">
    <property type="protein sequence ID" value="GEL99074.1"/>
    <property type="molecule type" value="Genomic_DNA"/>
</dbReference>
<dbReference type="InterPro" id="IPR004942">
    <property type="entry name" value="Roadblock/LAMTOR2_dom"/>
</dbReference>
<protein>
    <recommendedName>
        <fullName evidence="1">Roadblock/LAMTOR2 domain-containing protein</fullName>
    </recommendedName>
</protein>
<sequence length="124" mass="12860">MIVRQHALQIAASVRRDLDGIRRVSVVRTDGRPFFDDPGDTPTGADSEAVAAAVAGTVSYARRAGTALATGSIDAITVRGREATIVAQPLDDLHVLVVTCAPDVNLVLLARVLARVTATVGTSA</sequence>
<evidence type="ECO:0000313" key="2">
    <source>
        <dbReference type="EMBL" id="GEL99074.1"/>
    </source>
</evidence>
<evidence type="ECO:0000259" key="1">
    <source>
        <dbReference type="SMART" id="SM00960"/>
    </source>
</evidence>
<dbReference type="Gene3D" id="3.30.450.30">
    <property type="entry name" value="Dynein light chain 2a, cytoplasmic"/>
    <property type="match status" value="1"/>
</dbReference>
<name>A0A511JMA0_9CELL</name>
<dbReference type="SUPFAM" id="SSF103196">
    <property type="entry name" value="Roadblock/LC7 domain"/>
    <property type="match status" value="1"/>
</dbReference>
<accession>A0A511JMA0</accession>
<dbReference type="AlphaFoldDB" id="A0A511JMA0"/>
<evidence type="ECO:0000313" key="3">
    <source>
        <dbReference type="Proteomes" id="UP000321049"/>
    </source>
</evidence>
<dbReference type="RefSeq" id="WP_186814859.1">
    <property type="nucleotide sequence ID" value="NZ_BJWH01000013.1"/>
</dbReference>
<feature type="domain" description="Roadblock/LAMTOR2" evidence="1">
    <location>
        <begin position="11"/>
        <end position="99"/>
    </location>
</feature>
<dbReference type="SMART" id="SM00960">
    <property type="entry name" value="Robl_LC7"/>
    <property type="match status" value="1"/>
</dbReference>
<organism evidence="2 3">
    <name type="scientific">Cellulomonas terrae</name>
    <dbReference type="NCBI Taxonomy" id="311234"/>
    <lineage>
        <taxon>Bacteria</taxon>
        <taxon>Bacillati</taxon>
        <taxon>Actinomycetota</taxon>
        <taxon>Actinomycetes</taxon>
        <taxon>Micrococcales</taxon>
        <taxon>Cellulomonadaceae</taxon>
        <taxon>Cellulomonas</taxon>
    </lineage>
</organism>
<keyword evidence="3" id="KW-1185">Reference proteome</keyword>
<comment type="caution">
    <text evidence="2">The sequence shown here is derived from an EMBL/GenBank/DDBJ whole genome shotgun (WGS) entry which is preliminary data.</text>
</comment>
<gene>
    <name evidence="2" type="ORF">CTE05_26210</name>
</gene>
<dbReference type="Pfam" id="PF03259">
    <property type="entry name" value="Robl_LC7"/>
    <property type="match status" value="1"/>
</dbReference>